<dbReference type="Gene3D" id="3.80.10.10">
    <property type="entry name" value="Ribonuclease Inhibitor"/>
    <property type="match status" value="1"/>
</dbReference>
<name>A0A915EE24_9BILA</name>
<dbReference type="SUPFAM" id="SSF52047">
    <property type="entry name" value="RNI-like"/>
    <property type="match status" value="1"/>
</dbReference>
<evidence type="ECO:0000313" key="2">
    <source>
        <dbReference type="WBParaSite" id="jg4883"/>
    </source>
</evidence>
<dbReference type="Proteomes" id="UP000887574">
    <property type="component" value="Unplaced"/>
</dbReference>
<proteinExistence type="predicted"/>
<dbReference type="InterPro" id="IPR032675">
    <property type="entry name" value="LRR_dom_sf"/>
</dbReference>
<organism evidence="1 2">
    <name type="scientific">Ditylenchus dipsaci</name>
    <dbReference type="NCBI Taxonomy" id="166011"/>
    <lineage>
        <taxon>Eukaryota</taxon>
        <taxon>Metazoa</taxon>
        <taxon>Ecdysozoa</taxon>
        <taxon>Nematoda</taxon>
        <taxon>Chromadorea</taxon>
        <taxon>Rhabditida</taxon>
        <taxon>Tylenchina</taxon>
        <taxon>Tylenchomorpha</taxon>
        <taxon>Sphaerularioidea</taxon>
        <taxon>Anguinidae</taxon>
        <taxon>Anguininae</taxon>
        <taxon>Ditylenchus</taxon>
    </lineage>
</organism>
<dbReference type="WBParaSite" id="jg4883">
    <property type="protein sequence ID" value="jg4883"/>
    <property type="gene ID" value="jg4883"/>
</dbReference>
<accession>A0A915EE24</accession>
<dbReference type="AlphaFoldDB" id="A0A915EE24"/>
<protein>
    <submittedName>
        <fullName evidence="2">Uncharacterized protein</fullName>
    </submittedName>
</protein>
<evidence type="ECO:0000313" key="1">
    <source>
        <dbReference type="Proteomes" id="UP000887574"/>
    </source>
</evidence>
<reference evidence="2" key="1">
    <citation type="submission" date="2022-11" db="UniProtKB">
        <authorList>
            <consortium name="WormBaseParasite"/>
        </authorList>
    </citation>
    <scope>IDENTIFICATION</scope>
</reference>
<sequence>MLANLGHLNLANVFMNRQALEMIAKCCPKTLKSVCFEVDGMNEEIFAGLIKVLSECQGIEVIRFRHYFDSVSHHISRLPQALKFLEYSDAAYHQELFRQIAEQKIQLHGLGLLSISLDEVMLMSLHRIDCSRMKYFSIRLDLGTLEVLTQGATEFLDEVVEAIVQGCPKLKLLKLVVLNPEELVVSSLNNLTAIKLSAVSIQLCGSGGSHDLSNFLKQVSSHGLLKFFDTNASLSNDSICQAMRECKNLNRLFWDETNFSFNELFDVLDAIHAGKAPVTNGDESMLRISADQTVSHPWIINITGNQLHRIRGAGLPPLMDSMGYWGL</sequence>
<keyword evidence="1" id="KW-1185">Reference proteome</keyword>